<feature type="transmembrane region" description="Helical" evidence="1">
    <location>
        <begin position="64"/>
        <end position="83"/>
    </location>
</feature>
<dbReference type="OrthoDB" id="9554286at2"/>
<accession>A0A5B9P908</accession>
<keyword evidence="1" id="KW-0472">Membrane</keyword>
<protein>
    <submittedName>
        <fullName evidence="2">Uncharacterized protein</fullName>
    </submittedName>
</protein>
<evidence type="ECO:0000256" key="1">
    <source>
        <dbReference type="SAM" id="Phobius"/>
    </source>
</evidence>
<organism evidence="2 3">
    <name type="scientific">Mariniblastus fucicola</name>
    <dbReference type="NCBI Taxonomy" id="980251"/>
    <lineage>
        <taxon>Bacteria</taxon>
        <taxon>Pseudomonadati</taxon>
        <taxon>Planctomycetota</taxon>
        <taxon>Planctomycetia</taxon>
        <taxon>Pirellulales</taxon>
        <taxon>Pirellulaceae</taxon>
        <taxon>Mariniblastus</taxon>
    </lineage>
</organism>
<dbReference type="EMBL" id="CP042912">
    <property type="protein sequence ID" value="QEG21715.1"/>
    <property type="molecule type" value="Genomic_DNA"/>
</dbReference>
<dbReference type="STRING" id="980251.GCA_001642875_03175"/>
<sequence length="84" mass="9548">MGNFVLYSIIGSVVLTLLLNLLPMLFPNFAANTMRKLEQSARQTIDQHEDNNRPRVKVFFPWKAMLIGSVILTILVNLVRMFAG</sequence>
<keyword evidence="1" id="KW-0812">Transmembrane</keyword>
<evidence type="ECO:0000313" key="3">
    <source>
        <dbReference type="Proteomes" id="UP000322214"/>
    </source>
</evidence>
<name>A0A5B9P908_9BACT</name>
<reference evidence="2 3" key="1">
    <citation type="submission" date="2019-08" db="EMBL/GenBank/DDBJ databases">
        <title>Deep-cultivation of Planctomycetes and their phenomic and genomic characterization uncovers novel biology.</title>
        <authorList>
            <person name="Wiegand S."/>
            <person name="Jogler M."/>
            <person name="Boedeker C."/>
            <person name="Pinto D."/>
            <person name="Vollmers J."/>
            <person name="Rivas-Marin E."/>
            <person name="Kohn T."/>
            <person name="Peeters S.H."/>
            <person name="Heuer A."/>
            <person name="Rast P."/>
            <person name="Oberbeckmann S."/>
            <person name="Bunk B."/>
            <person name="Jeske O."/>
            <person name="Meyerdierks A."/>
            <person name="Storesund J.E."/>
            <person name="Kallscheuer N."/>
            <person name="Luecker S."/>
            <person name="Lage O.M."/>
            <person name="Pohl T."/>
            <person name="Merkel B.J."/>
            <person name="Hornburger P."/>
            <person name="Mueller R.-W."/>
            <person name="Bruemmer F."/>
            <person name="Labrenz M."/>
            <person name="Spormann A.M."/>
            <person name="Op den Camp H."/>
            <person name="Overmann J."/>
            <person name="Amann R."/>
            <person name="Jetten M.S.M."/>
            <person name="Mascher T."/>
            <person name="Medema M.H."/>
            <person name="Devos D.P."/>
            <person name="Kaster A.-K."/>
            <person name="Ovreas L."/>
            <person name="Rohde M."/>
            <person name="Galperin M.Y."/>
            <person name="Jogler C."/>
        </authorList>
    </citation>
    <scope>NUCLEOTIDE SEQUENCE [LARGE SCALE GENOMIC DNA]</scope>
    <source>
        <strain evidence="2 3">FC18</strain>
    </source>
</reference>
<keyword evidence="1" id="KW-1133">Transmembrane helix</keyword>
<evidence type="ECO:0000313" key="2">
    <source>
        <dbReference type="EMBL" id="QEG21715.1"/>
    </source>
</evidence>
<dbReference type="Proteomes" id="UP000322214">
    <property type="component" value="Chromosome"/>
</dbReference>
<gene>
    <name evidence="2" type="ORF">MFFC18_15740</name>
</gene>
<keyword evidence="3" id="KW-1185">Reference proteome</keyword>
<proteinExistence type="predicted"/>
<dbReference type="KEGG" id="mff:MFFC18_15740"/>
<dbReference type="AlphaFoldDB" id="A0A5B9P908"/>
<dbReference type="RefSeq" id="WP_075085398.1">
    <property type="nucleotide sequence ID" value="NZ_CP042912.1"/>
</dbReference>
<feature type="transmembrane region" description="Helical" evidence="1">
    <location>
        <begin position="6"/>
        <end position="26"/>
    </location>
</feature>